<evidence type="ECO:0000313" key="3">
    <source>
        <dbReference type="Proteomes" id="UP001353858"/>
    </source>
</evidence>
<dbReference type="SUPFAM" id="SSF52799">
    <property type="entry name" value="(Phosphotyrosine protein) phosphatases II"/>
    <property type="match status" value="1"/>
</dbReference>
<dbReference type="Proteomes" id="UP001353858">
    <property type="component" value="Unassembled WGS sequence"/>
</dbReference>
<dbReference type="InterPro" id="IPR000387">
    <property type="entry name" value="Tyr_Pase_dom"/>
</dbReference>
<dbReference type="Gene3D" id="3.90.190.10">
    <property type="entry name" value="Protein tyrosine phosphatase superfamily"/>
    <property type="match status" value="1"/>
</dbReference>
<dbReference type="InterPro" id="IPR016130">
    <property type="entry name" value="Tyr_Pase_AS"/>
</dbReference>
<dbReference type="EMBL" id="JARPUR010000008">
    <property type="protein sequence ID" value="KAK4871728.1"/>
    <property type="molecule type" value="Genomic_DNA"/>
</dbReference>
<organism evidence="2 3">
    <name type="scientific">Aquatica leii</name>
    <dbReference type="NCBI Taxonomy" id="1421715"/>
    <lineage>
        <taxon>Eukaryota</taxon>
        <taxon>Metazoa</taxon>
        <taxon>Ecdysozoa</taxon>
        <taxon>Arthropoda</taxon>
        <taxon>Hexapoda</taxon>
        <taxon>Insecta</taxon>
        <taxon>Pterygota</taxon>
        <taxon>Neoptera</taxon>
        <taxon>Endopterygota</taxon>
        <taxon>Coleoptera</taxon>
        <taxon>Polyphaga</taxon>
        <taxon>Elateriformia</taxon>
        <taxon>Elateroidea</taxon>
        <taxon>Lampyridae</taxon>
        <taxon>Luciolinae</taxon>
        <taxon>Aquatica</taxon>
    </lineage>
</organism>
<reference evidence="3" key="1">
    <citation type="submission" date="2023-01" db="EMBL/GenBank/DDBJ databases">
        <title>Key to firefly adult light organ development and bioluminescence: homeobox transcription factors regulate luciferase expression and transportation to peroxisome.</title>
        <authorList>
            <person name="Fu X."/>
        </authorList>
    </citation>
    <scope>NUCLEOTIDE SEQUENCE [LARGE SCALE GENOMIC DNA]</scope>
</reference>
<dbReference type="PROSITE" id="PS00383">
    <property type="entry name" value="TYR_PHOSPHATASE_1"/>
    <property type="match status" value="1"/>
</dbReference>
<protein>
    <recommendedName>
        <fullName evidence="1">Tyrosine specific protein phosphatases domain-containing protein</fullName>
    </recommendedName>
</protein>
<name>A0AAN7QAW1_9COLE</name>
<comment type="caution">
    <text evidence="2">The sequence shown here is derived from an EMBL/GenBank/DDBJ whole genome shotgun (WGS) entry which is preliminary data.</text>
</comment>
<dbReference type="InterPro" id="IPR050561">
    <property type="entry name" value="PTP"/>
</dbReference>
<accession>A0AAN7QAW1</accession>
<sequence>MSSGAYSTPIVYQNIKFLICVMPNPFYISQYVSDLQNCGTKTLVKACEDQYDLMPFNNAGIKVIELYFLDGQFPSSVVIEDWLEIVDDHFRKYPRLALAVHCRCGLGRSAVLVAIALMEFGVPPLNAVQLIRW</sequence>
<dbReference type="Pfam" id="PF22785">
    <property type="entry name" value="Tc-R-P"/>
    <property type="match status" value="1"/>
</dbReference>
<evidence type="ECO:0000259" key="1">
    <source>
        <dbReference type="PROSITE" id="PS50056"/>
    </source>
</evidence>
<feature type="domain" description="Tyrosine specific protein phosphatases" evidence="1">
    <location>
        <begin position="80"/>
        <end position="133"/>
    </location>
</feature>
<dbReference type="InterPro" id="IPR029021">
    <property type="entry name" value="Prot-tyrosine_phosphatase-like"/>
</dbReference>
<evidence type="ECO:0000313" key="2">
    <source>
        <dbReference type="EMBL" id="KAK4871728.1"/>
    </source>
</evidence>
<proteinExistence type="predicted"/>
<gene>
    <name evidence="2" type="ORF">RN001_015852</name>
</gene>
<dbReference type="AlphaFoldDB" id="A0AAN7QAW1"/>
<dbReference type="PROSITE" id="PS50056">
    <property type="entry name" value="TYR_PHOSPHATASE_2"/>
    <property type="match status" value="1"/>
</dbReference>
<keyword evidence="3" id="KW-1185">Reference proteome</keyword>
<dbReference type="PANTHER" id="PTHR23339">
    <property type="entry name" value="TYROSINE SPECIFIC PROTEIN PHOSPHATASE AND DUAL SPECIFICITY PROTEIN PHOSPHATASE"/>
    <property type="match status" value="1"/>
</dbReference>